<organism evidence="1 2">
    <name type="scientific">Kibdelosporangium aridum</name>
    <dbReference type="NCBI Taxonomy" id="2030"/>
    <lineage>
        <taxon>Bacteria</taxon>
        <taxon>Bacillati</taxon>
        <taxon>Actinomycetota</taxon>
        <taxon>Actinomycetes</taxon>
        <taxon>Pseudonocardiales</taxon>
        <taxon>Pseudonocardiaceae</taxon>
        <taxon>Kibdelosporangium</taxon>
    </lineage>
</organism>
<dbReference type="EMBL" id="FWXV01000002">
    <property type="protein sequence ID" value="SMC85388.1"/>
    <property type="molecule type" value="Genomic_DNA"/>
</dbReference>
<reference evidence="1 2" key="1">
    <citation type="submission" date="2017-04" db="EMBL/GenBank/DDBJ databases">
        <authorList>
            <person name="Afonso C.L."/>
            <person name="Miller P.J."/>
            <person name="Scott M.A."/>
            <person name="Spackman E."/>
            <person name="Goraichik I."/>
            <person name="Dimitrov K.M."/>
            <person name="Suarez D.L."/>
            <person name="Swayne D.E."/>
        </authorList>
    </citation>
    <scope>NUCLEOTIDE SEQUENCE [LARGE SCALE GENOMIC DNA]</scope>
    <source>
        <strain evidence="1 2">DSM 43828</strain>
    </source>
</reference>
<sequence>MSHFPKYANPFGDAATSNRLTGVVFKIGDVDVTSAVVDSSFHRRMNQVPSAEIRLSPAYPFILNIDWRAGVHVSRGHGENAQPVFGGDILSVEVVENNLFVRCTGVASFEEVQLGGYAYRGRNVPTELVYATARDAGLRENEISITATKKPLEVYEVVIPLRGIQAPMTTLQIGQVSIHGGAIRGRAETLLGKSAIVQRYAEVGVYAVVYTSAVHMHEAEQQAIIEVESMLEWLAVRTRYSLATLPDGTNPDWFRGTTLSKIRRDSLTLVRGILTGGVWLRDTTSRRFAPDIALEDTKLGLLKPSPGYHLLENLRHAISACARAGREIDPINRITAIWDAVEFYAGKTSIQRFFTSRELKSIRRAFPDDLSRQQRERLNQILEQVNMPPLLARFRRQIAVDGVPLTESEFNKFANLRKIRNDLVHGRLQHAGSVDTEDIERCLALLARILMFAVANANRSDNAYRDM</sequence>
<keyword evidence="2" id="KW-1185">Reference proteome</keyword>
<dbReference type="OrthoDB" id="9801824at2"/>
<evidence type="ECO:0000313" key="1">
    <source>
        <dbReference type="EMBL" id="SMC85388.1"/>
    </source>
</evidence>
<dbReference type="RefSeq" id="WP_143446272.1">
    <property type="nucleotide sequence ID" value="NZ_FWXV01000002.1"/>
</dbReference>
<proteinExistence type="predicted"/>
<name>A0A1W2CL54_KIBAR</name>
<dbReference type="AlphaFoldDB" id="A0A1W2CL54"/>
<gene>
    <name evidence="1" type="ORF">SAMN05661093_02193</name>
</gene>
<protein>
    <submittedName>
        <fullName evidence="1">Uncharacterized protein</fullName>
    </submittedName>
</protein>
<evidence type="ECO:0000313" key="2">
    <source>
        <dbReference type="Proteomes" id="UP000192674"/>
    </source>
</evidence>
<dbReference type="Proteomes" id="UP000192674">
    <property type="component" value="Unassembled WGS sequence"/>
</dbReference>
<accession>A0A1W2CL54</accession>